<keyword evidence="2" id="KW-1185">Reference proteome</keyword>
<accession>A0ABS0NH04</accession>
<evidence type="ECO:0000313" key="1">
    <source>
        <dbReference type="EMBL" id="MBH5334465.1"/>
    </source>
</evidence>
<gene>
    <name evidence="1" type="ORF">IHE55_06460</name>
</gene>
<proteinExistence type="predicted"/>
<dbReference type="Proteomes" id="UP000807371">
    <property type="component" value="Unassembled WGS sequence"/>
</dbReference>
<dbReference type="Pfam" id="PF20116">
    <property type="entry name" value="DUF6506"/>
    <property type="match status" value="1"/>
</dbReference>
<evidence type="ECO:0000313" key="2">
    <source>
        <dbReference type="Proteomes" id="UP000807371"/>
    </source>
</evidence>
<protein>
    <submittedName>
        <fullName evidence="1">Uncharacterized protein</fullName>
    </submittedName>
</protein>
<comment type="caution">
    <text evidence="1">The sequence shown here is derived from an EMBL/GenBank/DDBJ whole genome shotgun (WGS) entry which is preliminary data.</text>
</comment>
<dbReference type="InterPro" id="IPR045441">
    <property type="entry name" value="DUF6506"/>
</dbReference>
<sequence length="99" mass="10320">MTPVHWAFIHQTDGADPGRDSRTVVIGGCRVELVAVGTHDQAVPVARDLAARGVQLIELCGGFGAVWTARVIEAVEGRVPVGAVTYGAESLAGLRAVFP</sequence>
<organism evidence="1 2">
    <name type="scientific">Streptomyces pactum</name>
    <dbReference type="NCBI Taxonomy" id="68249"/>
    <lineage>
        <taxon>Bacteria</taxon>
        <taxon>Bacillati</taxon>
        <taxon>Actinomycetota</taxon>
        <taxon>Actinomycetes</taxon>
        <taxon>Kitasatosporales</taxon>
        <taxon>Streptomycetaceae</taxon>
        <taxon>Streptomyces</taxon>
    </lineage>
</organism>
<name>A0ABS0NH04_9ACTN</name>
<dbReference type="RefSeq" id="WP_197988161.1">
    <property type="nucleotide sequence ID" value="NZ_JACYXC010000001.1"/>
</dbReference>
<reference evidence="1 2" key="1">
    <citation type="submission" date="2020-09" db="EMBL/GenBank/DDBJ databases">
        <title>Biosynthesis of the nuclear factor of activated T cells inhibitor NFAT-133 and its congeners in Streptomyces pactum.</title>
        <authorList>
            <person name="Zhou W."/>
            <person name="Posri P."/>
            <person name="Abugrain M.E."/>
            <person name="Weisberg A.J."/>
            <person name="Chang J.H."/>
            <person name="Mahmud T."/>
        </authorList>
    </citation>
    <scope>NUCLEOTIDE SEQUENCE [LARGE SCALE GENOMIC DNA]</scope>
    <source>
        <strain evidence="1 2">ATCC 27456</strain>
    </source>
</reference>
<dbReference type="EMBL" id="JACYXC010000001">
    <property type="protein sequence ID" value="MBH5334465.1"/>
    <property type="molecule type" value="Genomic_DNA"/>
</dbReference>